<protein>
    <submittedName>
        <fullName evidence="1">Uncharacterized protein</fullName>
    </submittedName>
</protein>
<evidence type="ECO:0000313" key="1">
    <source>
        <dbReference type="EMBL" id="KAJ8881123.1"/>
    </source>
</evidence>
<dbReference type="Gene3D" id="3.40.50.10190">
    <property type="entry name" value="BRCT domain"/>
    <property type="match status" value="1"/>
</dbReference>
<comment type="caution">
    <text evidence="1">The sequence shown here is derived from an EMBL/GenBank/DDBJ whole genome shotgun (WGS) entry which is preliminary data.</text>
</comment>
<name>A0ABQ9HAJ0_9NEOP</name>
<accession>A0ABQ9HAJ0</accession>
<dbReference type="InterPro" id="IPR036420">
    <property type="entry name" value="BRCT_dom_sf"/>
</dbReference>
<dbReference type="EMBL" id="JARBHB010000006">
    <property type="protein sequence ID" value="KAJ8881123.1"/>
    <property type="molecule type" value="Genomic_DNA"/>
</dbReference>
<dbReference type="Proteomes" id="UP001159363">
    <property type="component" value="Chromosome 5"/>
</dbReference>
<reference evidence="1 2" key="1">
    <citation type="submission" date="2023-02" db="EMBL/GenBank/DDBJ databases">
        <title>LHISI_Scaffold_Assembly.</title>
        <authorList>
            <person name="Stuart O.P."/>
            <person name="Cleave R."/>
            <person name="Magrath M.J.L."/>
            <person name="Mikheyev A.S."/>
        </authorList>
    </citation>
    <scope>NUCLEOTIDE SEQUENCE [LARGE SCALE GENOMIC DNA]</scope>
    <source>
        <strain evidence="1">Daus_M_001</strain>
        <tissue evidence="1">Leg muscle</tissue>
    </source>
</reference>
<sequence length="144" mass="15701">MSFRLASPALGRHIEHGKQHEVFECVQHPSLFNGCHVYLVPQPGPYAVGDLQLSKVELVTLIGSGDGVLLGREPDPEAIPPSQCMVPYHIVPGSPLANCSHYLVYQPGGRGEPRLKYNMAHIKSLPITWLLACVQTFSLVQPGP</sequence>
<gene>
    <name evidence="1" type="ORF">PR048_017596</name>
</gene>
<keyword evidence="2" id="KW-1185">Reference proteome</keyword>
<evidence type="ECO:0000313" key="2">
    <source>
        <dbReference type="Proteomes" id="UP001159363"/>
    </source>
</evidence>
<proteinExistence type="predicted"/>
<organism evidence="1 2">
    <name type="scientific">Dryococelus australis</name>
    <dbReference type="NCBI Taxonomy" id="614101"/>
    <lineage>
        <taxon>Eukaryota</taxon>
        <taxon>Metazoa</taxon>
        <taxon>Ecdysozoa</taxon>
        <taxon>Arthropoda</taxon>
        <taxon>Hexapoda</taxon>
        <taxon>Insecta</taxon>
        <taxon>Pterygota</taxon>
        <taxon>Neoptera</taxon>
        <taxon>Polyneoptera</taxon>
        <taxon>Phasmatodea</taxon>
        <taxon>Verophasmatodea</taxon>
        <taxon>Anareolatae</taxon>
        <taxon>Phasmatidae</taxon>
        <taxon>Eurycanthinae</taxon>
        <taxon>Dryococelus</taxon>
    </lineage>
</organism>